<evidence type="ECO:0000313" key="3">
    <source>
        <dbReference type="Proteomes" id="UP000560658"/>
    </source>
</evidence>
<dbReference type="RefSeq" id="WP_044164605.1">
    <property type="nucleotide sequence ID" value="NZ_JACIER010000021.1"/>
</dbReference>
<organism evidence="2 3">
    <name type="scientific">Bacteroides reticulotermitis</name>
    <dbReference type="NCBI Taxonomy" id="1133319"/>
    <lineage>
        <taxon>Bacteria</taxon>
        <taxon>Pseudomonadati</taxon>
        <taxon>Bacteroidota</taxon>
        <taxon>Bacteroidia</taxon>
        <taxon>Bacteroidales</taxon>
        <taxon>Bacteroidaceae</taxon>
        <taxon>Bacteroides</taxon>
    </lineage>
</organism>
<proteinExistence type="predicted"/>
<gene>
    <name evidence="2" type="ORF">GGR06_003828</name>
</gene>
<keyword evidence="1" id="KW-0472">Membrane</keyword>
<name>A0A840DCC5_9BACE</name>
<keyword evidence="1" id="KW-1133">Transmembrane helix</keyword>
<dbReference type="EMBL" id="JACIER010000021">
    <property type="protein sequence ID" value="MBB4046002.1"/>
    <property type="molecule type" value="Genomic_DNA"/>
</dbReference>
<protein>
    <submittedName>
        <fullName evidence="2">Uncharacterized protein</fullName>
    </submittedName>
</protein>
<evidence type="ECO:0000256" key="1">
    <source>
        <dbReference type="SAM" id="Phobius"/>
    </source>
</evidence>
<feature type="transmembrane region" description="Helical" evidence="1">
    <location>
        <begin position="6"/>
        <end position="28"/>
    </location>
</feature>
<keyword evidence="3" id="KW-1185">Reference proteome</keyword>
<reference evidence="2" key="1">
    <citation type="submission" date="2020-08" db="EMBL/GenBank/DDBJ databases">
        <title>Genomic Encyclopedia of Type Strains, Phase IV (KMG-IV): sequencing the most valuable type-strain genomes for metagenomic binning, comparative biology and taxonomic classification.</title>
        <authorList>
            <person name="Goeker M."/>
        </authorList>
    </citation>
    <scope>NUCLEOTIDE SEQUENCE [LARGE SCALE GENOMIC DNA]</scope>
    <source>
        <strain evidence="2">DSM 105720</strain>
    </source>
</reference>
<accession>A0A840DCC5</accession>
<evidence type="ECO:0000313" key="2">
    <source>
        <dbReference type="EMBL" id="MBB4046002.1"/>
    </source>
</evidence>
<dbReference type="Proteomes" id="UP000560658">
    <property type="component" value="Unassembled WGS sequence"/>
</dbReference>
<comment type="caution">
    <text evidence="2">The sequence shown here is derived from an EMBL/GenBank/DDBJ whole genome shotgun (WGS) entry which is preliminary data.</text>
</comment>
<sequence>MKRTTYILIGLLASGIIVIMAVCFTVLLTSERRSDTWNTLLGAEQIEKELSGVHTLRMIVNQEKKSKRVYLDGMVRILPCSDSQKEKITYPESPYLNVVQRNDTLFIELDLDAYKRNEEIAKDQTPYLRLVPPIRLNVNQLVAINTEMEGVELVVENMKADSLDISSRNQKVVLDSCQLRSLNAAGHGLRLHAKDSKIGNYYLNLDGVWEWTFENTQIDTEYLTGKGSHSNDLKRGECRRMIWTPASEKAHLTVTVYDKADMLLDTVPRTGK</sequence>
<keyword evidence="1" id="KW-0812">Transmembrane</keyword>
<dbReference type="AlphaFoldDB" id="A0A840DCC5"/>